<name>B6WVB0_9BACT</name>
<feature type="region of interest" description="Disordered" evidence="1">
    <location>
        <begin position="1"/>
        <end position="59"/>
    </location>
</feature>
<organism evidence="2 3">
    <name type="scientific">Desulfovibrio piger ATCC 29098</name>
    <dbReference type="NCBI Taxonomy" id="411464"/>
    <lineage>
        <taxon>Bacteria</taxon>
        <taxon>Pseudomonadati</taxon>
        <taxon>Thermodesulfobacteriota</taxon>
        <taxon>Desulfovibrionia</taxon>
        <taxon>Desulfovibrionales</taxon>
        <taxon>Desulfovibrionaceae</taxon>
        <taxon>Desulfovibrio</taxon>
    </lineage>
</organism>
<dbReference type="Proteomes" id="UP000003676">
    <property type="component" value="Unassembled WGS sequence"/>
</dbReference>
<evidence type="ECO:0000256" key="1">
    <source>
        <dbReference type="SAM" id="MobiDB-lite"/>
    </source>
</evidence>
<reference evidence="2 3" key="2">
    <citation type="submission" date="2008-10" db="EMBL/GenBank/DDBJ databases">
        <authorList>
            <person name="Fulton L."/>
            <person name="Clifton S."/>
            <person name="Fulton B."/>
            <person name="Xu J."/>
            <person name="Minx P."/>
            <person name="Pepin K.H."/>
            <person name="Johnson M."/>
            <person name="Bhonagiri V."/>
            <person name="Nash W.E."/>
            <person name="Mardis E.R."/>
            <person name="Wilson R.K."/>
        </authorList>
    </citation>
    <scope>NUCLEOTIDE SEQUENCE [LARGE SCALE GENOMIC DNA]</scope>
    <source>
        <strain evidence="2 3">ATCC 29098</strain>
    </source>
</reference>
<dbReference type="AlphaFoldDB" id="B6WVB0"/>
<accession>B6WVB0</accession>
<gene>
    <name evidence="2" type="ORF">DESPIG_02026</name>
</gene>
<dbReference type="EMBL" id="ABXU01000061">
    <property type="protein sequence ID" value="EEB33159.1"/>
    <property type="molecule type" value="Genomic_DNA"/>
</dbReference>
<sequence>MQGLPFPVAVGSSGLAGPSRRAPGGGSKTGTGRSAPDKKHRAGERLTVPSRTGKGADVR</sequence>
<evidence type="ECO:0000313" key="3">
    <source>
        <dbReference type="Proteomes" id="UP000003676"/>
    </source>
</evidence>
<proteinExistence type="predicted"/>
<reference evidence="2 3" key="1">
    <citation type="submission" date="2008-10" db="EMBL/GenBank/DDBJ databases">
        <title>Draft genome sequence of Desulvovibrio piger (ATCC 29098).</title>
        <authorList>
            <person name="Sudarsanam P."/>
            <person name="Ley R."/>
            <person name="Guruge J."/>
            <person name="Turnbaugh P.J."/>
            <person name="Mahowald M."/>
            <person name="Liep D."/>
            <person name="Gordon J."/>
        </authorList>
    </citation>
    <scope>NUCLEOTIDE SEQUENCE [LARGE SCALE GENOMIC DNA]</scope>
    <source>
        <strain evidence="2 3">ATCC 29098</strain>
    </source>
</reference>
<evidence type="ECO:0000313" key="2">
    <source>
        <dbReference type="EMBL" id="EEB33159.1"/>
    </source>
</evidence>
<comment type="caution">
    <text evidence="2">The sequence shown here is derived from an EMBL/GenBank/DDBJ whole genome shotgun (WGS) entry which is preliminary data.</text>
</comment>
<dbReference type="HOGENOM" id="CLU_2952941_0_0_7"/>
<protein>
    <submittedName>
        <fullName evidence="2">Uncharacterized protein</fullName>
    </submittedName>
</protein>